<proteinExistence type="predicted"/>
<reference evidence="2" key="1">
    <citation type="submission" date="2015-07" db="EMBL/GenBank/DDBJ databases">
        <authorList>
            <person name="Urmite Genomes"/>
        </authorList>
    </citation>
    <scope>NUCLEOTIDE SEQUENCE [LARGE SCALE GENOMIC DNA]</scope>
    <source>
        <strain evidence="2">type strain: ATCC 49404</strain>
    </source>
</reference>
<dbReference type="EMBL" id="CWKH01000003">
    <property type="protein sequence ID" value="CRZ18554.1"/>
    <property type="molecule type" value="Genomic_DNA"/>
</dbReference>
<evidence type="ECO:0008006" key="3">
    <source>
        <dbReference type="Google" id="ProtNLM"/>
    </source>
</evidence>
<evidence type="ECO:0000313" key="2">
    <source>
        <dbReference type="Proteomes" id="UP000199147"/>
    </source>
</evidence>
<protein>
    <recommendedName>
        <fullName evidence="3">Cullin, a subunit of E3 ubiquitin ligase</fullName>
    </recommendedName>
</protein>
<dbReference type="AlphaFoldDB" id="A0A0H5SAX4"/>
<organism evidence="1 2">
    <name type="scientific">Mycolicibacterium neworleansense</name>
    <dbReference type="NCBI Taxonomy" id="146018"/>
    <lineage>
        <taxon>Bacteria</taxon>
        <taxon>Bacillati</taxon>
        <taxon>Actinomycetota</taxon>
        <taxon>Actinomycetes</taxon>
        <taxon>Mycobacteriales</taxon>
        <taxon>Mycobacteriaceae</taxon>
        <taxon>Mycolicibacterium</taxon>
    </lineage>
</organism>
<dbReference type="STRING" id="146018.BN2156_05458"/>
<gene>
    <name evidence="1" type="ORF">BN2156_05458</name>
</gene>
<sequence length="301" mass="33215">MGTVIPSVMPSTIGAMDAPFIGTEAIAAGVLTPGQLRWRYAAAHPRVYLPKDAVRSLRANTMAAWLWTGRRGIIAGRAAAALHGAQWVDDNAPVELIAEHGRRRPGIIVREERISPDEVCRIGDFNVTTPLRTALDLARFLPRDEAVAHLDALAMATGVEAGRVLELAARFRGLRGIRGARTALDLMDPGGQSPKETWLRLLLIDAGFRRPRTQIRVSDGFNEAFIDMGYDDVKVGLDYEGKHHATDRPRYVHDIGRSELIEREGWIDIRVVAEHSKAFILHRVREAFARRGASPFPTPGS</sequence>
<evidence type="ECO:0000313" key="1">
    <source>
        <dbReference type="EMBL" id="CRZ18554.1"/>
    </source>
</evidence>
<name>A0A0H5SAX4_9MYCO</name>
<accession>A0A0H5SAX4</accession>
<dbReference type="Proteomes" id="UP000199147">
    <property type="component" value="Unassembled WGS sequence"/>
</dbReference>
<keyword evidence="2" id="KW-1185">Reference proteome</keyword>